<dbReference type="Proteomes" id="UP000800200">
    <property type="component" value="Unassembled WGS sequence"/>
</dbReference>
<sequence length="270" mass="30595">MTALSDAEIRTIEDLVRPCTGTQYHDLECGHRIRTSKVEICGPNCSNPYRDPILPHTLTFICTTCTFADQIEYFTHWSEIMPVALSSTEIENMAKKETGEVMRNRVAAGKVRDCDAVEEMELINQCSLDWPVLDESLFSAGASENVPDNEDRPYGKTDSGVLKGSRLAAVESRRKREDGRWRPYNFKTYPDTNRECSRSAKREVEDLFRYRQRDDPPRKDGDAVSESSGRNALDSLIDQLSDSRVGHQKEDSATAECREAIEDMAIEEDL</sequence>
<feature type="region of interest" description="Disordered" evidence="1">
    <location>
        <begin position="143"/>
        <end position="174"/>
    </location>
</feature>
<gene>
    <name evidence="2" type="ORF">K469DRAFT_774337</name>
</gene>
<evidence type="ECO:0000313" key="3">
    <source>
        <dbReference type="Proteomes" id="UP000800200"/>
    </source>
</evidence>
<dbReference type="EMBL" id="ML994611">
    <property type="protein sequence ID" value="KAF2194649.1"/>
    <property type="molecule type" value="Genomic_DNA"/>
</dbReference>
<feature type="compositionally biased region" description="Basic and acidic residues" evidence="1">
    <location>
        <begin position="211"/>
        <end position="222"/>
    </location>
</feature>
<reference evidence="2" key="1">
    <citation type="journal article" date="2020" name="Stud. Mycol.">
        <title>101 Dothideomycetes genomes: a test case for predicting lifestyles and emergence of pathogens.</title>
        <authorList>
            <person name="Haridas S."/>
            <person name="Albert R."/>
            <person name="Binder M."/>
            <person name="Bloem J."/>
            <person name="Labutti K."/>
            <person name="Salamov A."/>
            <person name="Andreopoulos B."/>
            <person name="Baker S."/>
            <person name="Barry K."/>
            <person name="Bills G."/>
            <person name="Bluhm B."/>
            <person name="Cannon C."/>
            <person name="Castanera R."/>
            <person name="Culley D."/>
            <person name="Daum C."/>
            <person name="Ezra D."/>
            <person name="Gonzalez J."/>
            <person name="Henrissat B."/>
            <person name="Kuo A."/>
            <person name="Liang C."/>
            <person name="Lipzen A."/>
            <person name="Lutzoni F."/>
            <person name="Magnuson J."/>
            <person name="Mondo S."/>
            <person name="Nolan M."/>
            <person name="Ohm R."/>
            <person name="Pangilinan J."/>
            <person name="Park H.-J."/>
            <person name="Ramirez L."/>
            <person name="Alfaro M."/>
            <person name="Sun H."/>
            <person name="Tritt A."/>
            <person name="Yoshinaga Y."/>
            <person name="Zwiers L.-H."/>
            <person name="Turgeon B."/>
            <person name="Goodwin S."/>
            <person name="Spatafora J."/>
            <person name="Crous P."/>
            <person name="Grigoriev I."/>
        </authorList>
    </citation>
    <scope>NUCLEOTIDE SEQUENCE</scope>
    <source>
        <strain evidence="2">CBS 207.26</strain>
    </source>
</reference>
<dbReference type="AlphaFoldDB" id="A0A6A6EV45"/>
<evidence type="ECO:0000256" key="1">
    <source>
        <dbReference type="SAM" id="MobiDB-lite"/>
    </source>
</evidence>
<feature type="region of interest" description="Disordered" evidence="1">
    <location>
        <begin position="211"/>
        <end position="255"/>
    </location>
</feature>
<proteinExistence type="predicted"/>
<dbReference type="OrthoDB" id="3764174at2759"/>
<name>A0A6A6EV45_9PEZI</name>
<protein>
    <submittedName>
        <fullName evidence="2">Uncharacterized protein</fullName>
    </submittedName>
</protein>
<organism evidence="2 3">
    <name type="scientific">Zopfia rhizophila CBS 207.26</name>
    <dbReference type="NCBI Taxonomy" id="1314779"/>
    <lineage>
        <taxon>Eukaryota</taxon>
        <taxon>Fungi</taxon>
        <taxon>Dikarya</taxon>
        <taxon>Ascomycota</taxon>
        <taxon>Pezizomycotina</taxon>
        <taxon>Dothideomycetes</taxon>
        <taxon>Dothideomycetes incertae sedis</taxon>
        <taxon>Zopfiaceae</taxon>
        <taxon>Zopfia</taxon>
    </lineage>
</organism>
<accession>A0A6A6EV45</accession>
<feature type="compositionally biased region" description="Basic and acidic residues" evidence="1">
    <location>
        <begin position="244"/>
        <end position="255"/>
    </location>
</feature>
<evidence type="ECO:0000313" key="2">
    <source>
        <dbReference type="EMBL" id="KAF2194649.1"/>
    </source>
</evidence>
<keyword evidence="3" id="KW-1185">Reference proteome</keyword>